<dbReference type="InterPro" id="IPR052542">
    <property type="entry name" value="Cholesterol_Oxidase"/>
</dbReference>
<dbReference type="GO" id="GO:0016491">
    <property type="term" value="F:oxidoreductase activity"/>
    <property type="evidence" value="ECO:0007669"/>
    <property type="project" value="UniProtKB-KW"/>
</dbReference>
<evidence type="ECO:0000313" key="5">
    <source>
        <dbReference type="EMBL" id="KAK9823504.1"/>
    </source>
</evidence>
<accession>A0AAW1QPX4</accession>
<proteinExistence type="predicted"/>
<evidence type="ECO:0000256" key="1">
    <source>
        <dbReference type="ARBA" id="ARBA00001974"/>
    </source>
</evidence>
<reference evidence="5 6" key="1">
    <citation type="journal article" date="2024" name="Nat. Commun.">
        <title>Phylogenomics reveals the evolutionary origins of lichenization in chlorophyte algae.</title>
        <authorList>
            <person name="Puginier C."/>
            <person name="Libourel C."/>
            <person name="Otte J."/>
            <person name="Skaloud P."/>
            <person name="Haon M."/>
            <person name="Grisel S."/>
            <person name="Petersen M."/>
            <person name="Berrin J.G."/>
            <person name="Delaux P.M."/>
            <person name="Dal Grande F."/>
            <person name="Keller J."/>
        </authorList>
    </citation>
    <scope>NUCLEOTIDE SEQUENCE [LARGE SCALE GENOMIC DNA]</scope>
    <source>
        <strain evidence="5 6">SAG 2043</strain>
    </source>
</reference>
<organism evidence="5 6">
    <name type="scientific">[Myrmecia] bisecta</name>
    <dbReference type="NCBI Taxonomy" id="41462"/>
    <lineage>
        <taxon>Eukaryota</taxon>
        <taxon>Viridiplantae</taxon>
        <taxon>Chlorophyta</taxon>
        <taxon>core chlorophytes</taxon>
        <taxon>Trebouxiophyceae</taxon>
        <taxon>Trebouxiales</taxon>
        <taxon>Trebouxiaceae</taxon>
        <taxon>Myrmecia</taxon>
    </lineage>
</organism>
<evidence type="ECO:0000256" key="3">
    <source>
        <dbReference type="ARBA" id="ARBA00022827"/>
    </source>
</evidence>
<keyword evidence="3" id="KW-0274">FAD</keyword>
<evidence type="ECO:0000256" key="4">
    <source>
        <dbReference type="ARBA" id="ARBA00023002"/>
    </source>
</evidence>
<name>A0AAW1QPX4_9CHLO</name>
<dbReference type="EMBL" id="JALJOR010000002">
    <property type="protein sequence ID" value="KAK9823504.1"/>
    <property type="molecule type" value="Genomic_DNA"/>
</dbReference>
<evidence type="ECO:0000313" key="6">
    <source>
        <dbReference type="Proteomes" id="UP001489004"/>
    </source>
</evidence>
<keyword evidence="6" id="KW-1185">Reference proteome</keyword>
<comment type="caution">
    <text evidence="5">The sequence shown here is derived from an EMBL/GenBank/DDBJ whole genome shotgun (WGS) entry which is preliminary data.</text>
</comment>
<protein>
    <submittedName>
        <fullName evidence="5">Uncharacterized protein</fullName>
    </submittedName>
</protein>
<keyword evidence="4" id="KW-0560">Oxidoreductase</keyword>
<dbReference type="AlphaFoldDB" id="A0AAW1QPX4"/>
<dbReference type="Proteomes" id="UP001489004">
    <property type="component" value="Unassembled WGS sequence"/>
</dbReference>
<dbReference type="Gene3D" id="3.40.50.1820">
    <property type="entry name" value="alpha/beta hydrolase"/>
    <property type="match status" value="1"/>
</dbReference>
<comment type="cofactor">
    <cofactor evidence="1">
        <name>FAD</name>
        <dbReference type="ChEBI" id="CHEBI:57692"/>
    </cofactor>
</comment>
<evidence type="ECO:0000256" key="2">
    <source>
        <dbReference type="ARBA" id="ARBA00022630"/>
    </source>
</evidence>
<sequence length="271" mass="29496">MLAIVAVAPVLLPGKVLRLSGAEQLDVVAHCMGATTFLMSLLAGHLRGQVRSAVLFNGGVHFSTVTSRLLKARLRVPSILPYLGINSMEVSGGFSFSWLNRLLDFGCAVNNALFGEVQLRETCTSGVCHRMGFIYGGGWEHRNISAAAHDNLHEIWGSAHMACLRQVTSCLLAGQLVDSKGQGVYMQHPQRLSLPITFITGRNNKVLVPASQQKTYQWLCDANGADGYASYILDGYSHNDIVIGRSVWRDVVPLLLRHLAAQKAPLPIKHA</sequence>
<keyword evidence="2" id="KW-0285">Flavoprotein</keyword>
<dbReference type="PANTHER" id="PTHR47470">
    <property type="entry name" value="CHOLESTEROL OXIDASE"/>
    <property type="match status" value="1"/>
</dbReference>
<dbReference type="PANTHER" id="PTHR47470:SF1">
    <property type="entry name" value="FAD-DEPENDENT OXIDOREDUCTASE 2 FAD BINDING DOMAIN-CONTAINING PROTEIN"/>
    <property type="match status" value="1"/>
</dbReference>
<dbReference type="InterPro" id="IPR029058">
    <property type="entry name" value="AB_hydrolase_fold"/>
</dbReference>
<dbReference type="SUPFAM" id="SSF53474">
    <property type="entry name" value="alpha/beta-Hydrolases"/>
    <property type="match status" value="1"/>
</dbReference>
<gene>
    <name evidence="5" type="ORF">WJX72_003231</name>
</gene>